<reference evidence="1 2" key="1">
    <citation type="submission" date="2019-12" db="EMBL/GenBank/DDBJ databases">
        <title>Rhizobium genotypes associated with high levels of biological nitrogen fixation by grain legumes in a temperate-maritime cropping system.</title>
        <authorList>
            <person name="Maluk M."/>
            <person name="Francesc Ferrando Molina F."/>
            <person name="Lopez Del Egido L."/>
            <person name="Lafos M."/>
            <person name="Langarica-Fuentes A."/>
            <person name="Gebre Yohannes G."/>
            <person name="Young M.W."/>
            <person name="Martin P."/>
            <person name="Gantlett R."/>
            <person name="Kenicer G."/>
            <person name="Hawes C."/>
            <person name="Begg G.S."/>
            <person name="Quilliam R.S."/>
            <person name="Squire G.R."/>
            <person name="Poole P.S."/>
            <person name="Young P.W."/>
            <person name="Iannetta P.M."/>
            <person name="James E.K."/>
        </authorList>
    </citation>
    <scope>NUCLEOTIDE SEQUENCE [LARGE SCALE GENOMIC DNA]</scope>
    <source>
        <strain evidence="1 2">JHI1118</strain>
    </source>
</reference>
<dbReference type="SUPFAM" id="SSF56784">
    <property type="entry name" value="HAD-like"/>
    <property type="match status" value="1"/>
</dbReference>
<dbReference type="AlphaFoldDB" id="A0A6L9UDF9"/>
<protein>
    <submittedName>
        <fullName evidence="1">HAD hydrolase-like protein</fullName>
    </submittedName>
</protein>
<name>A0A6L9UDF9_9HYPH</name>
<dbReference type="Pfam" id="PF13419">
    <property type="entry name" value="HAD_2"/>
    <property type="match status" value="1"/>
</dbReference>
<dbReference type="InterPro" id="IPR050155">
    <property type="entry name" value="HAD-like_hydrolase_sf"/>
</dbReference>
<dbReference type="InterPro" id="IPR006439">
    <property type="entry name" value="HAD-SF_hydro_IA"/>
</dbReference>
<dbReference type="EMBL" id="WUEY01000020">
    <property type="protein sequence ID" value="NEI73644.1"/>
    <property type="molecule type" value="Genomic_DNA"/>
</dbReference>
<gene>
    <name evidence="1" type="ORF">GR212_29250</name>
</gene>
<accession>A0A6L9UDF9</accession>
<evidence type="ECO:0000313" key="1">
    <source>
        <dbReference type="EMBL" id="NEI73644.1"/>
    </source>
</evidence>
<dbReference type="Proteomes" id="UP000483035">
    <property type="component" value="Unassembled WGS sequence"/>
</dbReference>
<dbReference type="GO" id="GO:0005829">
    <property type="term" value="C:cytosol"/>
    <property type="evidence" value="ECO:0007669"/>
    <property type="project" value="TreeGrafter"/>
</dbReference>
<dbReference type="SFLD" id="SFLDG01129">
    <property type="entry name" value="C1.5:_HAD__Beta-PGM__Phosphata"/>
    <property type="match status" value="1"/>
</dbReference>
<dbReference type="GO" id="GO:0008967">
    <property type="term" value="F:phosphoglycolate phosphatase activity"/>
    <property type="evidence" value="ECO:0007669"/>
    <property type="project" value="TreeGrafter"/>
</dbReference>
<dbReference type="InterPro" id="IPR023198">
    <property type="entry name" value="PGP-like_dom2"/>
</dbReference>
<proteinExistence type="predicted"/>
<dbReference type="Gene3D" id="1.10.150.240">
    <property type="entry name" value="Putative phosphatase, domain 2"/>
    <property type="match status" value="1"/>
</dbReference>
<organism evidence="1 2">
    <name type="scientific">Rhizobium lusitanum</name>
    <dbReference type="NCBI Taxonomy" id="293958"/>
    <lineage>
        <taxon>Bacteria</taxon>
        <taxon>Pseudomonadati</taxon>
        <taxon>Pseudomonadota</taxon>
        <taxon>Alphaproteobacteria</taxon>
        <taxon>Hyphomicrobiales</taxon>
        <taxon>Rhizobiaceae</taxon>
        <taxon>Rhizobium/Agrobacterium group</taxon>
        <taxon>Rhizobium</taxon>
    </lineage>
</organism>
<comment type="caution">
    <text evidence="1">The sequence shown here is derived from an EMBL/GenBank/DDBJ whole genome shotgun (WGS) entry which is preliminary data.</text>
</comment>
<dbReference type="PANTHER" id="PTHR43434">
    <property type="entry name" value="PHOSPHOGLYCOLATE PHOSPHATASE"/>
    <property type="match status" value="1"/>
</dbReference>
<dbReference type="InterPro" id="IPR041492">
    <property type="entry name" value="HAD_2"/>
</dbReference>
<dbReference type="GO" id="GO:0006281">
    <property type="term" value="P:DNA repair"/>
    <property type="evidence" value="ECO:0007669"/>
    <property type="project" value="TreeGrafter"/>
</dbReference>
<dbReference type="InterPro" id="IPR023214">
    <property type="entry name" value="HAD_sf"/>
</dbReference>
<dbReference type="InterPro" id="IPR036412">
    <property type="entry name" value="HAD-like_sf"/>
</dbReference>
<evidence type="ECO:0000313" key="2">
    <source>
        <dbReference type="Proteomes" id="UP000483035"/>
    </source>
</evidence>
<dbReference type="SFLD" id="SFLDS00003">
    <property type="entry name" value="Haloacid_Dehalogenase"/>
    <property type="match status" value="1"/>
</dbReference>
<keyword evidence="1" id="KW-0378">Hydrolase</keyword>
<sequence>MMPRKHVLFDLDGTLVDTRAAVVECYSRVFREKLDSVFPPEAFPTSELFAMRPPEVFQIVAPDRIDELHAAYRDTYPHCAHLVKVFPGVCDMVNALAESGRSPSVVTNKGLARTLIDLGVAGIAPETFAAIVTAEDTIDRKPHPAPILLGLERAGADAAEAIYVGDGPQDILAARAAGMPVIAVTYGFYDRERLAGHAPDVIADSVAELCDALGLSQALEAER</sequence>
<dbReference type="RefSeq" id="WP_163992162.1">
    <property type="nucleotide sequence ID" value="NZ_WUEY01000020.1"/>
</dbReference>
<dbReference type="PANTHER" id="PTHR43434:SF24">
    <property type="entry name" value="HYDROLASE-RELATED"/>
    <property type="match status" value="1"/>
</dbReference>
<dbReference type="Gene3D" id="3.40.50.1000">
    <property type="entry name" value="HAD superfamily/HAD-like"/>
    <property type="match status" value="1"/>
</dbReference>
<dbReference type="PRINTS" id="PR00413">
    <property type="entry name" value="HADHALOGNASE"/>
</dbReference>